<accession>A0A5N6DB88</accession>
<evidence type="ECO:0000313" key="2">
    <source>
        <dbReference type="EMBL" id="KAB8201370.1"/>
    </source>
</evidence>
<keyword evidence="1" id="KW-0812">Transmembrane</keyword>
<reference evidence="2 3" key="1">
    <citation type="submission" date="2019-04" db="EMBL/GenBank/DDBJ databases">
        <title>Fungal friends and foes A comparative genomics study of 23 Aspergillus species from section Flavi.</title>
        <authorList>
            <consortium name="DOE Joint Genome Institute"/>
            <person name="Kjaerbolling I."/>
            <person name="Vesth T.C."/>
            <person name="Frisvad J.C."/>
            <person name="Nybo J.L."/>
            <person name="Theobald S."/>
            <person name="Kildgaard S."/>
            <person name="Petersen T.I."/>
            <person name="Kuo A."/>
            <person name="Sato A."/>
            <person name="Lyhne E.K."/>
            <person name="Kogle M.E."/>
            <person name="Wiebenga A."/>
            <person name="Kun R.S."/>
            <person name="Lubbers R.J."/>
            <person name="Makela M.R."/>
            <person name="Barry K."/>
            <person name="Chovatia M."/>
            <person name="Clum A."/>
            <person name="Daum C."/>
            <person name="Haridas S."/>
            <person name="He G."/>
            <person name="LaButti K."/>
            <person name="Lipzen A."/>
            <person name="Mondo S."/>
            <person name="Pangilinan J."/>
            <person name="Riley R."/>
            <person name="Salamov A."/>
            <person name="Simmons B.A."/>
            <person name="Magnuson J.K."/>
            <person name="Henrissat B."/>
            <person name="Mortensen U.H."/>
            <person name="Larsen T.O."/>
            <person name="De vries R.P."/>
            <person name="Grigoriev I.V."/>
            <person name="Machida M."/>
            <person name="Baker S.E."/>
            <person name="Andersen M.R."/>
        </authorList>
    </citation>
    <scope>NUCLEOTIDE SEQUENCE [LARGE SCALE GENOMIC DNA]</scope>
    <source>
        <strain evidence="2 3">CBS 117618</strain>
    </source>
</reference>
<dbReference type="AlphaFoldDB" id="A0A5N6DB88"/>
<protein>
    <submittedName>
        <fullName evidence="2">Uncharacterized protein</fullName>
    </submittedName>
</protein>
<organism evidence="2 3">
    <name type="scientific">Aspergillus parasiticus</name>
    <dbReference type="NCBI Taxonomy" id="5067"/>
    <lineage>
        <taxon>Eukaryota</taxon>
        <taxon>Fungi</taxon>
        <taxon>Dikarya</taxon>
        <taxon>Ascomycota</taxon>
        <taxon>Pezizomycotina</taxon>
        <taxon>Eurotiomycetes</taxon>
        <taxon>Eurotiomycetidae</taxon>
        <taxon>Eurotiales</taxon>
        <taxon>Aspergillaceae</taxon>
        <taxon>Aspergillus</taxon>
        <taxon>Aspergillus subgen. Circumdati</taxon>
    </lineage>
</organism>
<dbReference type="VEuPathDB" id="FungiDB:BDV34DRAFT_202859"/>
<feature type="transmembrane region" description="Helical" evidence="1">
    <location>
        <begin position="90"/>
        <end position="107"/>
    </location>
</feature>
<keyword evidence="1" id="KW-0472">Membrane</keyword>
<sequence length="122" mass="14327">MLSLIVRYQLLWRTKERKRNRRHRPSRHMSGAVAIRFMAGQCGDSRIVRCHPDLILLVTRLGRGLNFMWLCSNLAAVIRLLFYIGSIRLWWNWIFRSLLLVTLLLLLQSLSPSEVSLCHTIL</sequence>
<name>A0A5N6DB88_ASPPA</name>
<feature type="transmembrane region" description="Helical" evidence="1">
    <location>
        <begin position="65"/>
        <end position="84"/>
    </location>
</feature>
<dbReference type="Proteomes" id="UP000326532">
    <property type="component" value="Unassembled WGS sequence"/>
</dbReference>
<evidence type="ECO:0000256" key="1">
    <source>
        <dbReference type="SAM" id="Phobius"/>
    </source>
</evidence>
<keyword evidence="1" id="KW-1133">Transmembrane helix</keyword>
<keyword evidence="3" id="KW-1185">Reference proteome</keyword>
<dbReference type="EMBL" id="ML735021">
    <property type="protein sequence ID" value="KAB8201370.1"/>
    <property type="molecule type" value="Genomic_DNA"/>
</dbReference>
<evidence type="ECO:0000313" key="3">
    <source>
        <dbReference type="Proteomes" id="UP000326532"/>
    </source>
</evidence>
<proteinExistence type="predicted"/>
<gene>
    <name evidence="2" type="ORF">BDV34DRAFT_202859</name>
</gene>